<dbReference type="Pfam" id="PF20613">
    <property type="entry name" value="HipA_2"/>
    <property type="match status" value="1"/>
</dbReference>
<keyword evidence="3" id="KW-1185">Reference proteome</keyword>
<dbReference type="Proteomes" id="UP000481621">
    <property type="component" value="Unassembled WGS sequence"/>
</dbReference>
<sequence length="260" mass="30195">MIQPTDYQMKLDGKSNNHLITFSDGHDYAVKFFQPQCNKSLVNEWVGYCLGRYLGLPVPFGRIVEIPPDFSPQIPELAEINYTKYQFASRYIPNCLNGHQVLDVQQIVNESSLAGIIVFDYWVGNLDRTRKNILLREEQPNTYYLWIIDQAEIFGGFDWRIEDLENLPSNIISSATHRLIAKHVKDEEQFFAQLELIQTLPILLMEEIVTLIPEEWNVSKEERKAIVTALIIRRNKVLPKLIEMFIQKVYRPLHGIEGSS</sequence>
<dbReference type="InterPro" id="IPR046748">
    <property type="entry name" value="HipA_2"/>
</dbReference>
<reference evidence="2" key="1">
    <citation type="submission" date="2020-02" db="EMBL/GenBank/DDBJ databases">
        <title>Bacillus sedimentmangrovi sp. nov., isolated from sediment of the mangrove ecosystem.</title>
        <authorList>
            <person name="Liu G."/>
        </authorList>
    </citation>
    <scope>NUCLEOTIDE SEQUENCE [LARGE SCALE GENOMIC DNA]</scope>
    <source>
        <strain evidence="2">SgZ-7</strain>
    </source>
</reference>
<dbReference type="RefSeq" id="WP_163250549.1">
    <property type="nucleotide sequence ID" value="NZ_JAAIUV010000004.1"/>
</dbReference>
<protein>
    <recommendedName>
        <fullName evidence="1">HipA-like kinase domain-containing protein</fullName>
    </recommendedName>
</protein>
<dbReference type="EMBL" id="JAAIUV010000004">
    <property type="protein sequence ID" value="NEX78018.1"/>
    <property type="molecule type" value="Genomic_DNA"/>
</dbReference>
<evidence type="ECO:0000313" key="3">
    <source>
        <dbReference type="Proteomes" id="UP000481621"/>
    </source>
</evidence>
<dbReference type="SUPFAM" id="SSF56112">
    <property type="entry name" value="Protein kinase-like (PK-like)"/>
    <property type="match status" value="1"/>
</dbReference>
<accession>A0A6B3TMX4</accession>
<proteinExistence type="predicted"/>
<feature type="domain" description="HipA-like kinase" evidence="1">
    <location>
        <begin position="12"/>
        <end position="229"/>
    </location>
</feature>
<evidence type="ECO:0000259" key="1">
    <source>
        <dbReference type="Pfam" id="PF20613"/>
    </source>
</evidence>
<evidence type="ECO:0000313" key="2">
    <source>
        <dbReference type="EMBL" id="NEX78018.1"/>
    </source>
</evidence>
<name>A0A6B3TMX4_9BACI</name>
<gene>
    <name evidence="2" type="ORF">G4Z05_03830</name>
</gene>
<comment type="caution">
    <text evidence="2">The sequence shown here is derived from an EMBL/GenBank/DDBJ whole genome shotgun (WGS) entry which is preliminary data.</text>
</comment>
<dbReference type="InterPro" id="IPR011009">
    <property type="entry name" value="Kinase-like_dom_sf"/>
</dbReference>
<organism evidence="2 3">
    <name type="scientific">Neobacillus thermocopriae</name>
    <dbReference type="NCBI Taxonomy" id="1215031"/>
    <lineage>
        <taxon>Bacteria</taxon>
        <taxon>Bacillati</taxon>
        <taxon>Bacillota</taxon>
        <taxon>Bacilli</taxon>
        <taxon>Bacillales</taxon>
        <taxon>Bacillaceae</taxon>
        <taxon>Neobacillus</taxon>
    </lineage>
</organism>
<dbReference type="AlphaFoldDB" id="A0A6B3TMX4"/>